<keyword evidence="6 7" id="KW-0998">Cell outer membrane</keyword>
<dbReference type="PROSITE" id="PS52016">
    <property type="entry name" value="TONB_DEPENDENT_REC_3"/>
    <property type="match status" value="1"/>
</dbReference>
<keyword evidence="9" id="KW-0675">Receptor</keyword>
<dbReference type="Gene3D" id="2.40.170.20">
    <property type="entry name" value="TonB-dependent receptor, beta-barrel domain"/>
    <property type="match status" value="1"/>
</dbReference>
<evidence type="ECO:0000313" key="10">
    <source>
        <dbReference type="Proteomes" id="UP000244450"/>
    </source>
</evidence>
<dbReference type="InterPro" id="IPR036942">
    <property type="entry name" value="Beta-barrel_TonB_sf"/>
</dbReference>
<accession>A0A2T7BPX0</accession>
<dbReference type="SUPFAM" id="SSF56935">
    <property type="entry name" value="Porins"/>
    <property type="match status" value="1"/>
</dbReference>
<keyword evidence="10" id="KW-1185">Reference proteome</keyword>
<dbReference type="EMBL" id="QCYK01000001">
    <property type="protein sequence ID" value="PUZ29727.1"/>
    <property type="molecule type" value="Genomic_DNA"/>
</dbReference>
<dbReference type="Gene3D" id="3.55.50.30">
    <property type="match status" value="1"/>
</dbReference>
<protein>
    <submittedName>
        <fullName evidence="9">TonB-dependent receptor</fullName>
    </submittedName>
</protein>
<dbReference type="AlphaFoldDB" id="A0A2T7BPX0"/>
<dbReference type="InterPro" id="IPR039426">
    <property type="entry name" value="TonB-dep_rcpt-like"/>
</dbReference>
<comment type="similarity">
    <text evidence="7">Belongs to the TonB-dependent receptor family.</text>
</comment>
<dbReference type="InterPro" id="IPR023996">
    <property type="entry name" value="TonB-dep_OMP_SusC/RagA"/>
</dbReference>
<dbReference type="InterPro" id="IPR008969">
    <property type="entry name" value="CarboxyPept-like_regulatory"/>
</dbReference>
<keyword evidence="2 7" id="KW-0813">Transport</keyword>
<dbReference type="Pfam" id="PF13715">
    <property type="entry name" value="CarbopepD_reg_2"/>
    <property type="match status" value="1"/>
</dbReference>
<evidence type="ECO:0000259" key="8">
    <source>
        <dbReference type="SMART" id="SM00965"/>
    </source>
</evidence>
<evidence type="ECO:0000256" key="1">
    <source>
        <dbReference type="ARBA" id="ARBA00004571"/>
    </source>
</evidence>
<dbReference type="GO" id="GO:0009279">
    <property type="term" value="C:cell outer membrane"/>
    <property type="evidence" value="ECO:0007669"/>
    <property type="project" value="UniProtKB-SubCell"/>
</dbReference>
<organism evidence="9 10">
    <name type="scientific">Chitinophaga parva</name>
    <dbReference type="NCBI Taxonomy" id="2169414"/>
    <lineage>
        <taxon>Bacteria</taxon>
        <taxon>Pseudomonadati</taxon>
        <taxon>Bacteroidota</taxon>
        <taxon>Chitinophagia</taxon>
        <taxon>Chitinophagales</taxon>
        <taxon>Chitinophagaceae</taxon>
        <taxon>Chitinophaga</taxon>
    </lineage>
</organism>
<comment type="caution">
    <text evidence="9">The sequence shown here is derived from an EMBL/GenBank/DDBJ whole genome shotgun (WGS) entry which is preliminary data.</text>
</comment>
<evidence type="ECO:0000256" key="3">
    <source>
        <dbReference type="ARBA" id="ARBA00022452"/>
    </source>
</evidence>
<sequence length="1121" mass="121788">MLLTLLSQSGRGCYAWPRWIPRLSAKTLLIMKLTVLLMTITLLQVHAAGYSQTVTLSQRNTSLDKVFKAIQQQTGYTFLYTDEQLQHSKKVQSLQLKDAPLQDALDACFQGQPLTYTITDKIIIIKRKEGQAAPADAAPDKEIKGRITNEKGEPLPGVTVQVKGTNHGVVTNENGEYAIKVADDNAVLVVSSIGYTRTEVAVAGKSNLPVVLQPMASKMNELVVVGYGEQRRGDLSNSISSVSAADFKDQPVNRLDQVLQGRAAGVQVTNSAGSPGGAVRIRIRGSNSINGDNSPLYVVDGFVGADFASINPNDIASIDVLKDASATAIFGSRGANGVIIVTTKKGGKGAVKVDFTSRLSSSTVIKKLDLLDAGDYAETANAHATAVGTTKPFTDAQIAQYRANGGTNWQNEIFRTAPAQEYQLSLSGGTDKSGYFISGDYLDQDGVIQNSFYKRYTLRSNINANLSKWVSTFLNITGSYSTSQNTDIPADGASSPLAQAITWSPTVPVYQANGKYTVSDPVGSIFYNPVALTTDRLAVTDRMLANLIGGFRFNILDGLSLNVQYGGNYNEYTNKSFGGKTTNSGTSTASVRSNKELRLQNTNTLNYHHLFQDVHSLDITAVTEYQQSSLEYAAAGASNLTYENFQWNNLALGTPGSPASGYSKASLFSLVGRVNYGYKDKYLISAAIRRDGSSRFQGSNKFGYFPSVSVGWVISNEPFMENLPAISMLKLRGSWGLTGNQAVSAYSTFSSYSNRIASFTSSTFQNGIILNNIGNPDLKWEATEQKDAGIDIGLFRDRVNITADYFVKDTRDLLLTETLPLYLGGNSITRNVGTVQNKGWEFSIEGDVITHNNFSWKSSLNVSFNRNRVKYIGDNRTMIFDPNTRKIGGGMSPQSEFVVMPGKSLGSIWGLTYLGTWKPGDGKAATYGAKPGDSRYLDVNDDGLIDANDYGVIGCGIPTTSLGWNNTFTYKAFTLNLLFQGLMGFDRLNYNKAAAMYYGGDAREATLVDIKNRYIPGVNETSDIPAFSSTNRNFTQSTRFLEKADFVRLKNVSLSYDIPKSKLKNIMAIKVFVSATNLFTLTGYSGIDPESNSSDGDIRQGIDFGSYPNVKTFTGGLTLSF</sequence>
<evidence type="ECO:0000256" key="2">
    <source>
        <dbReference type="ARBA" id="ARBA00022448"/>
    </source>
</evidence>
<dbReference type="InterPro" id="IPR037066">
    <property type="entry name" value="Plug_dom_sf"/>
</dbReference>
<dbReference type="InterPro" id="IPR011662">
    <property type="entry name" value="Secretin/TonB_short_N"/>
</dbReference>
<evidence type="ECO:0000313" key="9">
    <source>
        <dbReference type="EMBL" id="PUZ29727.1"/>
    </source>
</evidence>
<dbReference type="InterPro" id="IPR012910">
    <property type="entry name" value="Plug_dom"/>
</dbReference>
<dbReference type="SUPFAM" id="SSF49464">
    <property type="entry name" value="Carboxypeptidase regulatory domain-like"/>
    <property type="match status" value="1"/>
</dbReference>
<evidence type="ECO:0000256" key="4">
    <source>
        <dbReference type="ARBA" id="ARBA00022692"/>
    </source>
</evidence>
<dbReference type="InterPro" id="IPR018247">
    <property type="entry name" value="EF_Hand_1_Ca_BS"/>
</dbReference>
<dbReference type="Pfam" id="PF07715">
    <property type="entry name" value="Plug"/>
    <property type="match status" value="1"/>
</dbReference>
<dbReference type="OrthoDB" id="9768177at2"/>
<feature type="domain" description="Secretin/TonB short N-terminal" evidence="8">
    <location>
        <begin position="76"/>
        <end position="128"/>
    </location>
</feature>
<gene>
    <name evidence="9" type="ORF">DCC81_09885</name>
</gene>
<evidence type="ECO:0000256" key="7">
    <source>
        <dbReference type="PROSITE-ProRule" id="PRU01360"/>
    </source>
</evidence>
<evidence type="ECO:0000256" key="6">
    <source>
        <dbReference type="ARBA" id="ARBA00023237"/>
    </source>
</evidence>
<dbReference type="Gene3D" id="2.170.130.10">
    <property type="entry name" value="TonB-dependent receptor, plug domain"/>
    <property type="match status" value="1"/>
</dbReference>
<keyword evidence="3 7" id="KW-1134">Transmembrane beta strand</keyword>
<dbReference type="SMART" id="SM00965">
    <property type="entry name" value="STN"/>
    <property type="match status" value="1"/>
</dbReference>
<dbReference type="PROSITE" id="PS00018">
    <property type="entry name" value="EF_HAND_1"/>
    <property type="match status" value="1"/>
</dbReference>
<reference evidence="9 10" key="1">
    <citation type="submission" date="2018-04" db="EMBL/GenBank/DDBJ databases">
        <title>Chitinophaga fuyangensis sp. nov., isolated from soil in a chemical factory.</title>
        <authorList>
            <person name="Chen K."/>
        </authorList>
    </citation>
    <scope>NUCLEOTIDE SEQUENCE [LARGE SCALE GENOMIC DNA]</scope>
    <source>
        <strain evidence="9 10">LY-1</strain>
    </source>
</reference>
<dbReference type="Pfam" id="PF07660">
    <property type="entry name" value="STN"/>
    <property type="match status" value="1"/>
</dbReference>
<proteinExistence type="inferred from homology"/>
<keyword evidence="5 7" id="KW-0472">Membrane</keyword>
<dbReference type="NCBIfam" id="TIGR04056">
    <property type="entry name" value="OMP_RagA_SusC"/>
    <property type="match status" value="1"/>
</dbReference>
<dbReference type="InterPro" id="IPR023997">
    <property type="entry name" value="TonB-dep_OMP_SusC/RagA_CS"/>
</dbReference>
<comment type="subcellular location">
    <subcellularLocation>
        <location evidence="1 7">Cell outer membrane</location>
        <topology evidence="1 7">Multi-pass membrane protein</topology>
    </subcellularLocation>
</comment>
<dbReference type="NCBIfam" id="TIGR04057">
    <property type="entry name" value="SusC_RagA_signa"/>
    <property type="match status" value="1"/>
</dbReference>
<evidence type="ECO:0000256" key="5">
    <source>
        <dbReference type="ARBA" id="ARBA00023136"/>
    </source>
</evidence>
<name>A0A2T7BPX0_9BACT</name>
<keyword evidence="4 7" id="KW-0812">Transmembrane</keyword>
<dbReference type="Gene3D" id="2.60.40.1120">
    <property type="entry name" value="Carboxypeptidase-like, regulatory domain"/>
    <property type="match status" value="1"/>
</dbReference>
<dbReference type="Proteomes" id="UP000244450">
    <property type="component" value="Unassembled WGS sequence"/>
</dbReference>